<reference evidence="2 3" key="1">
    <citation type="submission" date="2019-03" db="EMBL/GenBank/DDBJ databases">
        <authorList>
            <person name="Kim M.K.M."/>
        </authorList>
    </citation>
    <scope>NUCLEOTIDE SEQUENCE [LARGE SCALE GENOMIC DNA]</scope>
    <source>
        <strain evidence="2 3">17J68-15</strain>
    </source>
</reference>
<dbReference type="Proteomes" id="UP000295164">
    <property type="component" value="Unassembled WGS sequence"/>
</dbReference>
<sequence>MQPARSGSVPSKPVPIAITRVQQSCWKNSVSKGRAPTAISCCISGQLRVDVHIVIDGIPGIDGGQACWQSATRGCCVRHQPRFGNLFLHLTSRSVMKRSDIKEYPDYFEYYIKLVDDVDLSEAFDRSLAQIDALDGARLKRIGRKAYAEGKWSMHTILQHLTDWERIWCYRTLLFARQEGTIPEGLEQDVMAANGNADELPVEQLLAGLRAVRVATKALFDSFNDAILETNCVFYKYQMSVLAMGFNIIGHQLHHFKVMEERYYPLDHASQ</sequence>
<dbReference type="InterPro" id="IPR034660">
    <property type="entry name" value="DinB/YfiT-like"/>
</dbReference>
<gene>
    <name evidence="2" type="ORF">E0486_18035</name>
</gene>
<dbReference type="Gene3D" id="1.20.120.450">
    <property type="entry name" value="dinb family like domain"/>
    <property type="match status" value="1"/>
</dbReference>
<dbReference type="OrthoDB" id="9793216at2"/>
<evidence type="ECO:0000313" key="2">
    <source>
        <dbReference type="EMBL" id="TCZ64717.1"/>
    </source>
</evidence>
<dbReference type="AlphaFoldDB" id="A0A4R4DVR5"/>
<protein>
    <submittedName>
        <fullName evidence="2">DinB family protein</fullName>
    </submittedName>
</protein>
<feature type="domain" description="DinB-like" evidence="1">
    <location>
        <begin position="126"/>
        <end position="258"/>
    </location>
</feature>
<evidence type="ECO:0000313" key="3">
    <source>
        <dbReference type="Proteomes" id="UP000295164"/>
    </source>
</evidence>
<name>A0A4R4DVR5_9BACT</name>
<dbReference type="EMBL" id="SKFH01000057">
    <property type="protein sequence ID" value="TCZ64717.1"/>
    <property type="molecule type" value="Genomic_DNA"/>
</dbReference>
<keyword evidence="3" id="KW-1185">Reference proteome</keyword>
<proteinExistence type="predicted"/>
<dbReference type="Pfam" id="PF12867">
    <property type="entry name" value="DinB_2"/>
    <property type="match status" value="1"/>
</dbReference>
<evidence type="ECO:0000259" key="1">
    <source>
        <dbReference type="Pfam" id="PF12867"/>
    </source>
</evidence>
<comment type="caution">
    <text evidence="2">The sequence shown here is derived from an EMBL/GenBank/DDBJ whole genome shotgun (WGS) entry which is preliminary data.</text>
</comment>
<dbReference type="InterPro" id="IPR024775">
    <property type="entry name" value="DinB-like"/>
</dbReference>
<dbReference type="SUPFAM" id="SSF109854">
    <property type="entry name" value="DinB/YfiT-like putative metalloenzymes"/>
    <property type="match status" value="1"/>
</dbReference>
<organism evidence="2 3">
    <name type="scientific">Flaviaesturariibacter aridisoli</name>
    <dbReference type="NCBI Taxonomy" id="2545761"/>
    <lineage>
        <taxon>Bacteria</taxon>
        <taxon>Pseudomonadati</taxon>
        <taxon>Bacteroidota</taxon>
        <taxon>Chitinophagia</taxon>
        <taxon>Chitinophagales</taxon>
        <taxon>Chitinophagaceae</taxon>
        <taxon>Flaviaestuariibacter</taxon>
    </lineage>
</organism>
<accession>A0A4R4DVR5</accession>